<dbReference type="RefSeq" id="WP_188988231.1">
    <property type="nucleotide sequence ID" value="NZ_BMHP01000001.1"/>
</dbReference>
<dbReference type="Proteomes" id="UP000612456">
    <property type="component" value="Unassembled WGS sequence"/>
</dbReference>
<dbReference type="Pfam" id="PF01841">
    <property type="entry name" value="Transglut_core"/>
    <property type="match status" value="1"/>
</dbReference>
<reference evidence="2" key="2">
    <citation type="submission" date="2020-09" db="EMBL/GenBank/DDBJ databases">
        <authorList>
            <person name="Sun Q."/>
            <person name="Zhou Y."/>
        </authorList>
    </citation>
    <scope>NUCLEOTIDE SEQUENCE</scope>
    <source>
        <strain evidence="2">CGMCC 1.15178</strain>
    </source>
</reference>
<reference evidence="2" key="1">
    <citation type="journal article" date="2014" name="Int. J. Syst. Evol. Microbiol.">
        <title>Complete genome sequence of Corynebacterium casei LMG S-19264T (=DSM 44701T), isolated from a smear-ripened cheese.</title>
        <authorList>
            <consortium name="US DOE Joint Genome Institute (JGI-PGF)"/>
            <person name="Walter F."/>
            <person name="Albersmeier A."/>
            <person name="Kalinowski J."/>
            <person name="Ruckert C."/>
        </authorList>
    </citation>
    <scope>NUCLEOTIDE SEQUENCE</scope>
    <source>
        <strain evidence="2">CGMCC 1.15178</strain>
    </source>
</reference>
<evidence type="ECO:0000313" key="2">
    <source>
        <dbReference type="EMBL" id="GGD47876.1"/>
    </source>
</evidence>
<accession>A0A916YJP1</accession>
<name>A0A916YJP1_9BACL</name>
<gene>
    <name evidence="2" type="ORF">GCM10010911_01760</name>
</gene>
<dbReference type="EMBL" id="BMHP01000001">
    <property type="protein sequence ID" value="GGD47876.1"/>
    <property type="molecule type" value="Genomic_DNA"/>
</dbReference>
<dbReference type="PANTHER" id="PTHR46333:SF2">
    <property type="entry name" value="CYTOKINESIS PROTEIN 3"/>
    <property type="match status" value="1"/>
</dbReference>
<comment type="caution">
    <text evidence="2">The sequence shown here is derived from an EMBL/GenBank/DDBJ whole genome shotgun (WGS) entry which is preliminary data.</text>
</comment>
<keyword evidence="3" id="KW-1185">Reference proteome</keyword>
<evidence type="ECO:0000259" key="1">
    <source>
        <dbReference type="SMART" id="SM00460"/>
    </source>
</evidence>
<dbReference type="InterPro" id="IPR038765">
    <property type="entry name" value="Papain-like_cys_pep_sf"/>
</dbReference>
<proteinExistence type="predicted"/>
<dbReference type="PANTHER" id="PTHR46333">
    <property type="entry name" value="CYTOKINESIS PROTEIN 3"/>
    <property type="match status" value="1"/>
</dbReference>
<dbReference type="AlphaFoldDB" id="A0A916YJP1"/>
<dbReference type="Gene3D" id="3.10.620.30">
    <property type="match status" value="1"/>
</dbReference>
<dbReference type="SUPFAM" id="SSF54001">
    <property type="entry name" value="Cysteine proteinases"/>
    <property type="match status" value="1"/>
</dbReference>
<protein>
    <recommendedName>
        <fullName evidence="1">Transglutaminase-like domain-containing protein</fullName>
    </recommendedName>
</protein>
<dbReference type="SMART" id="SM00460">
    <property type="entry name" value="TGc"/>
    <property type="match status" value="1"/>
</dbReference>
<organism evidence="2 3">
    <name type="scientific">Paenibacillus nasutitermitis</name>
    <dbReference type="NCBI Taxonomy" id="1652958"/>
    <lineage>
        <taxon>Bacteria</taxon>
        <taxon>Bacillati</taxon>
        <taxon>Bacillota</taxon>
        <taxon>Bacilli</taxon>
        <taxon>Bacillales</taxon>
        <taxon>Paenibacillaceae</taxon>
        <taxon>Paenibacillus</taxon>
    </lineage>
</organism>
<feature type="domain" description="Transglutaminase-like" evidence="1">
    <location>
        <begin position="167"/>
        <end position="223"/>
    </location>
</feature>
<dbReference type="InterPro" id="IPR002931">
    <property type="entry name" value="Transglutaminase-like"/>
</dbReference>
<dbReference type="InterPro" id="IPR052557">
    <property type="entry name" value="CAP/Cytokinesis_protein"/>
</dbReference>
<sequence>MSRLLSTIGLILILFTFALGSNFSFTRVEAASQLSSLEELKAHIGQQLLLQKTEIKIDYSGNKEELSASIADLLKEAVEADDYTAYIIDSYLYAIHAWRGSADIKLTVKYRETPAQKHMVEERVNKLLVHLIQTSMTGQEKVKAIHDWIVLNLAYDNDLARYTAYEALTYGEAVCQGYSLLMYRMLTSAGIESRIIEGKVGEISHVWNLVKLDSRWYHVDATWDDPTPDRPGTVNYNYFLKSDSQMRADHQWVKPYPVAAVSF</sequence>
<evidence type="ECO:0000313" key="3">
    <source>
        <dbReference type="Proteomes" id="UP000612456"/>
    </source>
</evidence>
<dbReference type="GO" id="GO:0005737">
    <property type="term" value="C:cytoplasm"/>
    <property type="evidence" value="ECO:0007669"/>
    <property type="project" value="TreeGrafter"/>
</dbReference>